<evidence type="ECO:0000256" key="1">
    <source>
        <dbReference type="SAM" id="MobiDB-lite"/>
    </source>
</evidence>
<protein>
    <submittedName>
        <fullName evidence="2">Uncharacterized protein</fullName>
    </submittedName>
</protein>
<feature type="compositionally biased region" description="Polar residues" evidence="1">
    <location>
        <begin position="122"/>
        <end position="134"/>
    </location>
</feature>
<gene>
    <name evidence="2" type="ORF">DFQ27_006747</name>
</gene>
<name>A0A9P6PX88_9FUNG</name>
<feature type="region of interest" description="Disordered" evidence="1">
    <location>
        <begin position="9"/>
        <end position="65"/>
    </location>
</feature>
<feature type="region of interest" description="Disordered" evidence="1">
    <location>
        <begin position="600"/>
        <end position="751"/>
    </location>
</feature>
<evidence type="ECO:0000313" key="3">
    <source>
        <dbReference type="Proteomes" id="UP000807716"/>
    </source>
</evidence>
<feature type="region of interest" description="Disordered" evidence="1">
    <location>
        <begin position="765"/>
        <end position="805"/>
    </location>
</feature>
<feature type="compositionally biased region" description="Pro residues" evidence="1">
    <location>
        <begin position="37"/>
        <end position="50"/>
    </location>
</feature>
<feature type="compositionally biased region" description="Polar residues" evidence="1">
    <location>
        <begin position="443"/>
        <end position="459"/>
    </location>
</feature>
<dbReference type="AlphaFoldDB" id="A0A9P6PX88"/>
<feature type="region of interest" description="Disordered" evidence="1">
    <location>
        <begin position="487"/>
        <end position="583"/>
    </location>
</feature>
<proteinExistence type="predicted"/>
<feature type="compositionally biased region" description="Low complexity" evidence="1">
    <location>
        <begin position="109"/>
        <end position="121"/>
    </location>
</feature>
<dbReference type="EMBL" id="JAAAJB010000506">
    <property type="protein sequence ID" value="KAG0254619.1"/>
    <property type="molecule type" value="Genomic_DNA"/>
</dbReference>
<feature type="compositionally biased region" description="Low complexity" evidence="1">
    <location>
        <begin position="1031"/>
        <end position="1054"/>
    </location>
</feature>
<feature type="compositionally biased region" description="Low complexity" evidence="1">
    <location>
        <begin position="500"/>
        <end position="523"/>
    </location>
</feature>
<feature type="compositionally biased region" description="Gly residues" evidence="1">
    <location>
        <begin position="648"/>
        <end position="658"/>
    </location>
</feature>
<feature type="region of interest" description="Disordered" evidence="1">
    <location>
        <begin position="420"/>
        <end position="473"/>
    </location>
</feature>
<reference evidence="2" key="1">
    <citation type="journal article" date="2020" name="Fungal Divers.">
        <title>Resolving the Mortierellaceae phylogeny through synthesis of multi-gene phylogenetics and phylogenomics.</title>
        <authorList>
            <person name="Vandepol N."/>
            <person name="Liber J."/>
            <person name="Desiro A."/>
            <person name="Na H."/>
            <person name="Kennedy M."/>
            <person name="Barry K."/>
            <person name="Grigoriev I.V."/>
            <person name="Miller A.N."/>
            <person name="O'Donnell K."/>
            <person name="Stajich J.E."/>
            <person name="Bonito G."/>
        </authorList>
    </citation>
    <scope>NUCLEOTIDE SEQUENCE</scope>
    <source>
        <strain evidence="2">BC1065</strain>
    </source>
</reference>
<keyword evidence="3" id="KW-1185">Reference proteome</keyword>
<feature type="compositionally biased region" description="Low complexity" evidence="1">
    <location>
        <begin position="9"/>
        <end position="36"/>
    </location>
</feature>
<sequence>MTAAAAAAAAAATAATASTTSINTTTAITSTIAPSVRSPPPTRRLPPPPEQAEGDMAGPTTAGDLATPISATAMMTPTTPLSTREARILAGREVLLRSSPESYRRAHRSASIMSTSSTASSLNMADRTTTTTAQGDSSSIPGGGGDASPMVGGGGVPAAAGKGTGTTTGSMARQGSNMSAMQYWKLVQDQEQQNLRDAPGLGGVMGAIPGRGRMVELWSQITSGSQDSSEGASHEGGKEADVHPEGVIKVLPEQLVFPDQSIRPIPLKAFRVRKMTLMERSQEYAQACHEFSKARTGLDVWILRSMMQDCPEVMKNPPPCVLQAQKANESATSGARRASKDVGHFYLNNNNSWNTSSTISLNSPMSASTPTSAVGGGGGSSVGNGGGYGFGSVSSSTTGSFVGGARAKIKNAGKRLSMEISHPFATSGPTNSVPSMMEDGRRSSMSTHSQNSVRSSTTSDRYKNGGVESPFYKQQITKSAVELGSWSSQRSRAFSEHHSQQQQQQNQNQNQDQLHSQQQQQQSGLHGSMGPSGQLSSSFGSQRDSFHQYYQQHQRQQQQGLLHSSVQRSSTIGPSSSINGSNQSITASAAAAATTAATTAAGASNSRQRHSFSGARPQGPGSLRSRTAVDVHESSTIVGRRNSAADVGAGGTGDGPGNAGPPPFGSMGGRRRSIMGPSAEPTDRYGGANSGSLQGHKSLRSAPLPSSNGAGMSTTPGGGVPGSGHKHEISSSTSASSLSSTSSSSTPSTTTTTTAAATAAITGSASAAVNGSGSDSSNNSGGGSGMGPSRPNPLQPASSFSARRRPMSMMVNTTLTSLAEHQALTTSTETSQSSSSASGLPSSYITATSTASTSTPSSTSSYATATSHGFLSIPLADETTSKEIYSPLTSPIIIPEGGFNIPAGSTLAQRAVAMNSPPTPREGGIASGGMARPLTFAGYGSGGMNVSSLALGPPSLSSASLASFSLNEVTSSGGVQGGGGGSLSPKSSKKKKDSSSSSSSGGGSGGHESLSFKKSFRRDLSFRRLARPGQNSNKNEPNSPASASSSVSTATGAAMRPMSSVSGGGGVAAAAAAADLQGSTIMTMNMSEALWEQSLDNLSDVLPHIDRDRLLIYLQRAGGDEMIAIGLAMSDLRSGDLY</sequence>
<accession>A0A9P6PX88</accession>
<comment type="caution">
    <text evidence="2">The sequence shown here is derived from an EMBL/GenBank/DDBJ whole genome shotgun (WGS) entry which is preliminary data.</text>
</comment>
<dbReference type="Proteomes" id="UP000807716">
    <property type="component" value="Unassembled WGS sequence"/>
</dbReference>
<feature type="region of interest" description="Disordered" evidence="1">
    <location>
        <begin position="1023"/>
        <end position="1064"/>
    </location>
</feature>
<feature type="compositionally biased region" description="Polar residues" evidence="1">
    <location>
        <begin position="560"/>
        <end position="583"/>
    </location>
</feature>
<organism evidence="2 3">
    <name type="scientific">Actinomortierella ambigua</name>
    <dbReference type="NCBI Taxonomy" id="1343610"/>
    <lineage>
        <taxon>Eukaryota</taxon>
        <taxon>Fungi</taxon>
        <taxon>Fungi incertae sedis</taxon>
        <taxon>Mucoromycota</taxon>
        <taxon>Mortierellomycotina</taxon>
        <taxon>Mortierellomycetes</taxon>
        <taxon>Mortierellales</taxon>
        <taxon>Mortierellaceae</taxon>
        <taxon>Actinomortierella</taxon>
    </lineage>
</organism>
<feature type="region of interest" description="Disordered" evidence="1">
    <location>
        <begin position="823"/>
        <end position="863"/>
    </location>
</feature>
<feature type="compositionally biased region" description="Low complexity" evidence="1">
    <location>
        <begin position="547"/>
        <end position="559"/>
    </location>
</feature>
<feature type="region of interest" description="Disordered" evidence="1">
    <location>
        <begin position="100"/>
        <end position="173"/>
    </location>
</feature>
<feature type="compositionally biased region" description="Low complexity" evidence="1">
    <location>
        <begin position="825"/>
        <end position="863"/>
    </location>
</feature>
<dbReference type="OrthoDB" id="2413468at2759"/>
<feature type="compositionally biased region" description="Gly residues" evidence="1">
    <location>
        <begin position="141"/>
        <end position="166"/>
    </location>
</feature>
<evidence type="ECO:0000313" key="2">
    <source>
        <dbReference type="EMBL" id="KAG0254619.1"/>
    </source>
</evidence>
<feature type="compositionally biased region" description="Polar residues" evidence="1">
    <location>
        <begin position="531"/>
        <end position="543"/>
    </location>
</feature>
<feature type="region of interest" description="Disordered" evidence="1">
    <location>
        <begin position="971"/>
        <end position="1010"/>
    </location>
</feature>
<feature type="compositionally biased region" description="Low complexity" evidence="1">
    <location>
        <begin position="730"/>
        <end position="751"/>
    </location>
</feature>
<feature type="compositionally biased region" description="Low complexity" evidence="1">
    <location>
        <begin position="765"/>
        <end position="779"/>
    </location>
</feature>